<sequence length="294" mass="34900">MQQFQYLKLPYKLNYSIGTVSYNVFVQSGTHNPTHIHNRIDSHLEDLIMNELPKMPDDQFRVLKEGIIHQLREVQIDLQYDYDLLIRGFLNRTFTFIADEALGCAIETMNFSEFLMRIQSYWKGQKYLNEVIIPQYQRNNTLNDIQYSSNQEERQKQKIIENDSIKNINSNPIIEQQQFNVDDPRIFPFGSRAYFRVFAPRFAHLKDKPPEEMNIAENQQENINSNQNSLKENNQEKKKDSDENKEKININDTKVDDTKSKRHSCPPSPLPYFFVKDVKQFKRTCSKWGLVSFW</sequence>
<evidence type="ECO:0000313" key="3">
    <source>
        <dbReference type="Proteomes" id="UP000324800"/>
    </source>
</evidence>
<organism evidence="2 3">
    <name type="scientific">Streblomastix strix</name>
    <dbReference type="NCBI Taxonomy" id="222440"/>
    <lineage>
        <taxon>Eukaryota</taxon>
        <taxon>Metamonada</taxon>
        <taxon>Preaxostyla</taxon>
        <taxon>Oxymonadida</taxon>
        <taxon>Streblomastigidae</taxon>
        <taxon>Streblomastix</taxon>
    </lineage>
</organism>
<evidence type="ECO:0000313" key="2">
    <source>
        <dbReference type="EMBL" id="KAA6372488.1"/>
    </source>
</evidence>
<dbReference type="SUPFAM" id="SSF63411">
    <property type="entry name" value="LuxS/MPP-like metallohydrolase"/>
    <property type="match status" value="1"/>
</dbReference>
<dbReference type="Gene3D" id="3.30.830.10">
    <property type="entry name" value="Metalloenzyme, LuxS/M16 peptidase-like"/>
    <property type="match status" value="1"/>
</dbReference>
<reference evidence="2 3" key="1">
    <citation type="submission" date="2019-03" db="EMBL/GenBank/DDBJ databases">
        <title>Single cell metagenomics reveals metabolic interactions within the superorganism composed of flagellate Streblomastix strix and complex community of Bacteroidetes bacteria on its surface.</title>
        <authorList>
            <person name="Treitli S.C."/>
            <person name="Kolisko M."/>
            <person name="Husnik F."/>
            <person name="Keeling P."/>
            <person name="Hampl V."/>
        </authorList>
    </citation>
    <scope>NUCLEOTIDE SEQUENCE [LARGE SCALE GENOMIC DNA]</scope>
    <source>
        <strain evidence="2">ST1C</strain>
    </source>
</reference>
<feature type="compositionally biased region" description="Basic and acidic residues" evidence="1">
    <location>
        <begin position="233"/>
        <end position="259"/>
    </location>
</feature>
<protein>
    <submittedName>
        <fullName evidence="2">Uncharacterized protein</fullName>
    </submittedName>
</protein>
<accession>A0A5J4UQ04</accession>
<name>A0A5J4UQ04_9EUKA</name>
<dbReference type="Proteomes" id="UP000324800">
    <property type="component" value="Unassembled WGS sequence"/>
</dbReference>
<comment type="caution">
    <text evidence="2">The sequence shown here is derived from an EMBL/GenBank/DDBJ whole genome shotgun (WGS) entry which is preliminary data.</text>
</comment>
<dbReference type="AlphaFoldDB" id="A0A5J4UQ04"/>
<proteinExistence type="predicted"/>
<dbReference type="InterPro" id="IPR011249">
    <property type="entry name" value="Metalloenz_LuxS/M16"/>
</dbReference>
<gene>
    <name evidence="2" type="ORF">EZS28_031985</name>
</gene>
<dbReference type="EMBL" id="SNRW01013558">
    <property type="protein sequence ID" value="KAA6372488.1"/>
    <property type="molecule type" value="Genomic_DNA"/>
</dbReference>
<feature type="compositionally biased region" description="Low complexity" evidence="1">
    <location>
        <begin position="223"/>
        <end position="232"/>
    </location>
</feature>
<feature type="region of interest" description="Disordered" evidence="1">
    <location>
        <begin position="223"/>
        <end position="265"/>
    </location>
</feature>
<evidence type="ECO:0000256" key="1">
    <source>
        <dbReference type="SAM" id="MobiDB-lite"/>
    </source>
</evidence>
<dbReference type="GO" id="GO:0046872">
    <property type="term" value="F:metal ion binding"/>
    <property type="evidence" value="ECO:0007669"/>
    <property type="project" value="InterPro"/>
</dbReference>